<organism evidence="1 2">
    <name type="scientific">Crocosphaera watsonii WH 0402</name>
    <dbReference type="NCBI Taxonomy" id="1284629"/>
    <lineage>
        <taxon>Bacteria</taxon>
        <taxon>Bacillati</taxon>
        <taxon>Cyanobacteriota</taxon>
        <taxon>Cyanophyceae</taxon>
        <taxon>Oscillatoriophycideae</taxon>
        <taxon>Chroococcales</taxon>
        <taxon>Aphanothecaceae</taxon>
        <taxon>Crocosphaera</taxon>
    </lineage>
</organism>
<name>T2JNF8_CROWT</name>
<dbReference type="Proteomes" id="UP000018130">
    <property type="component" value="Unassembled WGS sequence"/>
</dbReference>
<sequence>MVAGKNTAKTPQKLVLGKSPQSCQVPVVSQVIELEKIEINDKIIRIRTKY</sequence>
<proteinExistence type="predicted"/>
<dbReference type="AlphaFoldDB" id="T2JNF8"/>
<dbReference type="EMBL" id="CAQN01000589">
    <property type="protein sequence ID" value="CCQ67398.1"/>
    <property type="molecule type" value="Genomic_DNA"/>
</dbReference>
<reference evidence="1 2" key="1">
    <citation type="submission" date="2013-01" db="EMBL/GenBank/DDBJ databases">
        <authorList>
            <person name="Bench S."/>
        </authorList>
    </citation>
    <scope>NUCLEOTIDE SEQUENCE [LARGE SCALE GENOMIC DNA]</scope>
    <source>
        <strain evidence="1 2">WH 0402</strain>
    </source>
</reference>
<comment type="caution">
    <text evidence="1">The sequence shown here is derived from an EMBL/GenBank/DDBJ whole genome shotgun (WGS) entry which is preliminary data.</text>
</comment>
<gene>
    <name evidence="1" type="ORF">CWATWH0402_3702</name>
</gene>
<protein>
    <submittedName>
        <fullName evidence="1">Uncharacterized protein</fullName>
    </submittedName>
</protein>
<reference evidence="1 2" key="2">
    <citation type="submission" date="2013-09" db="EMBL/GenBank/DDBJ databases">
        <title>Whole genome comparison of six Crocosphaera watsonii strains with differing phenotypes.</title>
        <authorList>
            <person name="Bench S.R."/>
            <person name="Heller P."/>
            <person name="Frank I."/>
            <person name="Arciniega M."/>
            <person name="Shilova I.N."/>
            <person name="Zehr J.P."/>
        </authorList>
    </citation>
    <scope>NUCLEOTIDE SEQUENCE [LARGE SCALE GENOMIC DNA]</scope>
    <source>
        <strain evidence="1 2">WH 0402</strain>
    </source>
</reference>
<evidence type="ECO:0000313" key="2">
    <source>
        <dbReference type="Proteomes" id="UP000018130"/>
    </source>
</evidence>
<evidence type="ECO:0000313" key="1">
    <source>
        <dbReference type="EMBL" id="CCQ67398.1"/>
    </source>
</evidence>
<accession>T2JNF8</accession>